<evidence type="ECO:0000256" key="6">
    <source>
        <dbReference type="RuleBase" id="RU000682"/>
    </source>
</evidence>
<reference evidence="9" key="1">
    <citation type="submission" date="2016-07" db="EMBL/GenBank/DDBJ databases">
        <authorList>
            <person name="Bretaudeau A."/>
        </authorList>
    </citation>
    <scope>NUCLEOTIDE SEQUENCE</scope>
    <source>
        <strain evidence="9">Rice</strain>
        <tissue evidence="9">Whole body</tissue>
    </source>
</reference>
<dbReference type="PANTHER" id="PTHR24333:SF8">
    <property type="entry name" value="HOMEOBOX PROTEIN CEH-62"/>
    <property type="match status" value="1"/>
</dbReference>
<dbReference type="EMBL" id="ODYU01005613">
    <property type="protein sequence ID" value="SOQ46640.1"/>
    <property type="molecule type" value="Genomic_DNA"/>
</dbReference>
<dbReference type="GO" id="GO:0000981">
    <property type="term" value="F:DNA-binding transcription factor activity, RNA polymerase II-specific"/>
    <property type="evidence" value="ECO:0007669"/>
    <property type="project" value="InterPro"/>
</dbReference>
<keyword evidence="2 5" id="KW-0238">DNA-binding</keyword>
<keyword evidence="3 5" id="KW-0371">Homeobox</keyword>
<evidence type="ECO:0000256" key="7">
    <source>
        <dbReference type="SAM" id="MobiDB-lite"/>
    </source>
</evidence>
<evidence type="ECO:0000256" key="3">
    <source>
        <dbReference type="ARBA" id="ARBA00023155"/>
    </source>
</evidence>
<keyword evidence="4 5" id="KW-0539">Nucleus</keyword>
<feature type="DNA-binding region" description="Homeobox" evidence="5">
    <location>
        <begin position="95"/>
        <end position="154"/>
    </location>
</feature>
<feature type="domain" description="Homeobox" evidence="8">
    <location>
        <begin position="93"/>
        <end position="153"/>
    </location>
</feature>
<evidence type="ECO:0000256" key="1">
    <source>
        <dbReference type="ARBA" id="ARBA00004123"/>
    </source>
</evidence>
<dbReference type="GO" id="GO:0005634">
    <property type="term" value="C:nucleus"/>
    <property type="evidence" value="ECO:0007669"/>
    <property type="project" value="UniProtKB-SubCell"/>
</dbReference>
<evidence type="ECO:0000256" key="2">
    <source>
        <dbReference type="ARBA" id="ARBA00023125"/>
    </source>
</evidence>
<dbReference type="Gene3D" id="1.10.10.60">
    <property type="entry name" value="Homeodomain-like"/>
    <property type="match status" value="1"/>
</dbReference>
<dbReference type="PANTHER" id="PTHR24333">
    <property type="entry name" value="HOMEO BOX HB9 LIKE A-RELATED"/>
    <property type="match status" value="1"/>
</dbReference>
<sequence>MDSPVQSSAKCGSDFSIERILSSDSKRSENVEVPDWLCCTRYRPPRLPRKNFSRCSCYPSHNIRHKSYLLPELSPDVFATGAVSSGGGGRARRSGRHARVPFTAAQAAALEAAYARAPYLAPPALRALAAALQLRDDRIKIWFQNRRARERREKCGNIAPPMSMTLPPTTSAHVSIITPCSWTTTDASSIPFNINLGTNDKDRTQQYERDASNFSVSSWSASTDEEKTDEPLDIETIED</sequence>
<dbReference type="PROSITE" id="PS50071">
    <property type="entry name" value="HOMEOBOX_2"/>
    <property type="match status" value="1"/>
</dbReference>
<dbReference type="GO" id="GO:0003677">
    <property type="term" value="F:DNA binding"/>
    <property type="evidence" value="ECO:0007669"/>
    <property type="project" value="UniProtKB-UniRule"/>
</dbReference>
<feature type="compositionally biased region" description="Acidic residues" evidence="7">
    <location>
        <begin position="226"/>
        <end position="239"/>
    </location>
</feature>
<dbReference type="CDD" id="cd00086">
    <property type="entry name" value="homeodomain"/>
    <property type="match status" value="1"/>
</dbReference>
<evidence type="ECO:0000259" key="8">
    <source>
        <dbReference type="PROSITE" id="PS50071"/>
    </source>
</evidence>
<proteinExistence type="predicted"/>
<organism evidence="9">
    <name type="scientific">Spodoptera frugiperda</name>
    <name type="common">Fall armyworm</name>
    <dbReference type="NCBI Taxonomy" id="7108"/>
    <lineage>
        <taxon>Eukaryota</taxon>
        <taxon>Metazoa</taxon>
        <taxon>Ecdysozoa</taxon>
        <taxon>Arthropoda</taxon>
        <taxon>Hexapoda</taxon>
        <taxon>Insecta</taxon>
        <taxon>Pterygota</taxon>
        <taxon>Neoptera</taxon>
        <taxon>Endopterygota</taxon>
        <taxon>Lepidoptera</taxon>
        <taxon>Glossata</taxon>
        <taxon>Ditrysia</taxon>
        <taxon>Noctuoidea</taxon>
        <taxon>Noctuidae</taxon>
        <taxon>Amphipyrinae</taxon>
        <taxon>Spodoptera</taxon>
    </lineage>
</organism>
<dbReference type="Pfam" id="PF00046">
    <property type="entry name" value="Homeodomain"/>
    <property type="match status" value="1"/>
</dbReference>
<dbReference type="SUPFAM" id="SSF46689">
    <property type="entry name" value="Homeodomain-like"/>
    <property type="match status" value="1"/>
</dbReference>
<comment type="subcellular location">
    <subcellularLocation>
        <location evidence="1 5 6">Nucleus</location>
    </subcellularLocation>
</comment>
<dbReference type="InterPro" id="IPR009057">
    <property type="entry name" value="Homeodomain-like_sf"/>
</dbReference>
<dbReference type="InterPro" id="IPR017970">
    <property type="entry name" value="Homeobox_CS"/>
</dbReference>
<evidence type="ECO:0000256" key="4">
    <source>
        <dbReference type="ARBA" id="ARBA00023242"/>
    </source>
</evidence>
<feature type="region of interest" description="Disordered" evidence="7">
    <location>
        <begin position="204"/>
        <end position="239"/>
    </location>
</feature>
<evidence type="ECO:0000256" key="5">
    <source>
        <dbReference type="PROSITE-ProRule" id="PRU00108"/>
    </source>
</evidence>
<protein>
    <submittedName>
        <fullName evidence="9">SFRICE_015236</fullName>
    </submittedName>
</protein>
<accession>A0A2H1W0M6</accession>
<dbReference type="InterPro" id="IPR001356">
    <property type="entry name" value="HD"/>
</dbReference>
<dbReference type="InterPro" id="IPR050848">
    <property type="entry name" value="Homeobox_TF"/>
</dbReference>
<name>A0A2H1W0M6_SPOFR</name>
<gene>
    <name evidence="9" type="ORF">SFRICE_015236</name>
</gene>
<dbReference type="AlphaFoldDB" id="A0A2H1W0M6"/>
<dbReference type="PROSITE" id="PS00027">
    <property type="entry name" value="HOMEOBOX_1"/>
    <property type="match status" value="1"/>
</dbReference>
<dbReference type="SMART" id="SM00389">
    <property type="entry name" value="HOX"/>
    <property type="match status" value="1"/>
</dbReference>
<feature type="compositionally biased region" description="Low complexity" evidence="7">
    <location>
        <begin position="212"/>
        <end position="222"/>
    </location>
</feature>
<evidence type="ECO:0000313" key="9">
    <source>
        <dbReference type="EMBL" id="SOQ46640.1"/>
    </source>
</evidence>